<dbReference type="PANTHER" id="PTHR24238:SF46">
    <property type="entry name" value="GASTRIN_CHOLECYSTOKININ TYPE B RECEPTOR"/>
    <property type="match status" value="1"/>
</dbReference>
<keyword evidence="5" id="KW-0297">G-protein coupled receptor</keyword>
<keyword evidence="6 10" id="KW-0472">Membrane</keyword>
<evidence type="ECO:0000256" key="8">
    <source>
        <dbReference type="ARBA" id="ARBA00023224"/>
    </source>
</evidence>
<keyword evidence="8" id="KW-0807">Transducer</keyword>
<keyword evidence="3 10" id="KW-0812">Transmembrane</keyword>
<evidence type="ECO:0000256" key="3">
    <source>
        <dbReference type="ARBA" id="ARBA00022692"/>
    </source>
</evidence>
<keyword evidence="4 10" id="KW-1133">Transmembrane helix</keyword>
<dbReference type="PRINTS" id="PR00237">
    <property type="entry name" value="GPCRRHODOPSN"/>
</dbReference>
<evidence type="ECO:0000256" key="9">
    <source>
        <dbReference type="SAM" id="MobiDB-lite"/>
    </source>
</evidence>
<dbReference type="SMART" id="SM01381">
    <property type="entry name" value="7TM_GPCR_Srsx"/>
    <property type="match status" value="1"/>
</dbReference>
<dbReference type="OrthoDB" id="10037617at2759"/>
<evidence type="ECO:0000256" key="10">
    <source>
        <dbReference type="SAM" id="Phobius"/>
    </source>
</evidence>
<evidence type="ECO:0000256" key="7">
    <source>
        <dbReference type="ARBA" id="ARBA00023170"/>
    </source>
</evidence>
<feature type="transmembrane region" description="Helical" evidence="10">
    <location>
        <begin position="72"/>
        <end position="97"/>
    </location>
</feature>
<feature type="transmembrane region" description="Helical" evidence="10">
    <location>
        <begin position="36"/>
        <end position="60"/>
    </location>
</feature>
<dbReference type="InterPro" id="IPR017452">
    <property type="entry name" value="GPCR_Rhodpsn_7TM"/>
</dbReference>
<gene>
    <name evidence="12" type="ORF">Fcan01_12412</name>
</gene>
<dbReference type="GO" id="GO:0008188">
    <property type="term" value="F:neuropeptide receptor activity"/>
    <property type="evidence" value="ECO:0007669"/>
    <property type="project" value="TreeGrafter"/>
</dbReference>
<dbReference type="OMA" id="DTFKVRM"/>
<organism evidence="12 13">
    <name type="scientific">Folsomia candida</name>
    <name type="common">Springtail</name>
    <dbReference type="NCBI Taxonomy" id="158441"/>
    <lineage>
        <taxon>Eukaryota</taxon>
        <taxon>Metazoa</taxon>
        <taxon>Ecdysozoa</taxon>
        <taxon>Arthropoda</taxon>
        <taxon>Hexapoda</taxon>
        <taxon>Collembola</taxon>
        <taxon>Entomobryomorpha</taxon>
        <taxon>Isotomoidea</taxon>
        <taxon>Isotomidae</taxon>
        <taxon>Proisotominae</taxon>
        <taxon>Folsomia</taxon>
    </lineage>
</organism>
<evidence type="ECO:0000256" key="1">
    <source>
        <dbReference type="ARBA" id="ARBA00004141"/>
    </source>
</evidence>
<feature type="region of interest" description="Disordered" evidence="9">
    <location>
        <begin position="740"/>
        <end position="774"/>
    </location>
</feature>
<sequence>SMSQNMISNFTEVGTGPTSEPAPTPIGLPPFPGKNFIIPMYFFIFFLSFFGNLLVILTLIKNRRMRTVTNVLLLNLAISDLLLGVFCMPFTLIGQILRNFIFGHLMCRLIPYFQGKLHKCWQKSQVATNFHPKKNWTFIHSFLVPEGRRKLHQLPLQHSICVPNPFIASMHQCFFPHHRNNRSEILQLMPPLDLCSVRSESSHGIKFLQTLSHFQTVHHCKCLNLLFTSALWMYSIFLMGLSHQFDVIIIGTTFLVQKKREISAVQVAISLERYFAICRPLQSRKWQTRSHACKMIFTVWFFALTYNIPIAIFSELQPIRDSGRSKCREVWPNSESEKTFNLILDGLLFIFPLGIMAMAYSLIVSKLWKGLRNEIRHTRSFHKYGGQTMVPRDNSLELSTHSQYSTYKTDPLQRREGVTSEILTLRGGKGVVVRWKRKDAVEVLEGQQQHHQGKSSMDINHMNQHHHGHSSSTNHSTAAIAHKSQCPRGPKVSRAIRSTYTGKSIESKKKVIRMLFVLVAEFFLCWTPLHFVNTWYLFDNETVYKLIGPLGVVLVQLLAYVSSCCNPITYCFLNRKFRQAFLKVFQLTSTKGKSGPPTIGRGSDLSANDSLIYGVQGSTYNKSGELLPPLSSSMIHPPFIITVTFMCWFWNARIVFSEGFWESLINLPSACSGSRDRIKKNQANANTSGSGSQTHSREEEVTMELQSVADVYVEPIPSPHNCQTTSLMSVSPHCSTAHPLFVSPTTEDSVPPPSLDCEEEDDEDEEEDEMHDDDDFVYRISWKSPGKSVGIKTKDLLYS</sequence>
<dbReference type="GO" id="GO:0005886">
    <property type="term" value="C:plasma membrane"/>
    <property type="evidence" value="ECO:0007669"/>
    <property type="project" value="TreeGrafter"/>
</dbReference>
<proteinExistence type="inferred from homology"/>
<dbReference type="Pfam" id="PF00001">
    <property type="entry name" value="7tm_1"/>
    <property type="match status" value="2"/>
</dbReference>
<protein>
    <submittedName>
        <fullName evidence="12">Gastrin/cholecystokinin type B receptor</fullName>
    </submittedName>
</protein>
<feature type="transmembrane region" description="Helical" evidence="10">
    <location>
        <begin position="292"/>
        <end position="313"/>
    </location>
</feature>
<feature type="transmembrane region" description="Helical" evidence="10">
    <location>
        <begin position="231"/>
        <end position="256"/>
    </location>
</feature>
<reference evidence="12 13" key="1">
    <citation type="submission" date="2015-12" db="EMBL/GenBank/DDBJ databases">
        <title>The genome of Folsomia candida.</title>
        <authorList>
            <person name="Faddeeva A."/>
            <person name="Derks M.F."/>
            <person name="Anvar Y."/>
            <person name="Smit S."/>
            <person name="Van Straalen N."/>
            <person name="Roelofs D."/>
        </authorList>
    </citation>
    <scope>NUCLEOTIDE SEQUENCE [LARGE SCALE GENOMIC DNA]</scope>
    <source>
        <strain evidence="12 13">VU population</strain>
        <tissue evidence="12">Whole body</tissue>
    </source>
</reference>
<comment type="subcellular location">
    <subcellularLocation>
        <location evidence="1">Membrane</location>
        <topology evidence="1">Multi-pass membrane protein</topology>
    </subcellularLocation>
</comment>
<evidence type="ECO:0000256" key="5">
    <source>
        <dbReference type="ARBA" id="ARBA00023040"/>
    </source>
</evidence>
<accession>A0A226E606</accession>
<evidence type="ECO:0000313" key="13">
    <source>
        <dbReference type="Proteomes" id="UP000198287"/>
    </source>
</evidence>
<feature type="transmembrane region" description="Helical" evidence="10">
    <location>
        <begin position="342"/>
        <end position="363"/>
    </location>
</feature>
<feature type="non-terminal residue" evidence="12">
    <location>
        <position position="1"/>
    </location>
</feature>
<dbReference type="InterPro" id="IPR000276">
    <property type="entry name" value="GPCR_Rhodpsn"/>
</dbReference>
<evidence type="ECO:0000256" key="6">
    <source>
        <dbReference type="ARBA" id="ARBA00023136"/>
    </source>
</evidence>
<feature type="domain" description="G-protein coupled receptors family 1 profile" evidence="11">
    <location>
        <begin position="51"/>
        <end position="570"/>
    </location>
</feature>
<feature type="region of interest" description="Disordered" evidence="9">
    <location>
        <begin position="444"/>
        <end position="477"/>
    </location>
</feature>
<evidence type="ECO:0000259" key="11">
    <source>
        <dbReference type="PROSITE" id="PS50262"/>
    </source>
</evidence>
<dbReference type="Gene3D" id="1.20.1070.10">
    <property type="entry name" value="Rhodopsin 7-helix transmembrane proteins"/>
    <property type="match status" value="2"/>
</dbReference>
<keyword evidence="7 12" id="KW-0675">Receptor</keyword>
<dbReference type="EMBL" id="LNIX01000006">
    <property type="protein sequence ID" value="OXA52760.1"/>
    <property type="molecule type" value="Genomic_DNA"/>
</dbReference>
<evidence type="ECO:0000313" key="12">
    <source>
        <dbReference type="EMBL" id="OXA52760.1"/>
    </source>
</evidence>
<dbReference type="AlphaFoldDB" id="A0A226E606"/>
<evidence type="ECO:0000256" key="4">
    <source>
        <dbReference type="ARBA" id="ARBA00022989"/>
    </source>
</evidence>
<name>A0A226E606_FOLCA</name>
<feature type="transmembrane region" description="Helical" evidence="10">
    <location>
        <begin position="515"/>
        <end position="538"/>
    </location>
</feature>
<comment type="caution">
    <text evidence="12">The sequence shown here is derived from an EMBL/GenBank/DDBJ whole genome shotgun (WGS) entry which is preliminary data.</text>
</comment>
<dbReference type="STRING" id="158441.A0A226E606"/>
<dbReference type="Proteomes" id="UP000198287">
    <property type="component" value="Unassembled WGS sequence"/>
</dbReference>
<feature type="compositionally biased region" description="Acidic residues" evidence="9">
    <location>
        <begin position="756"/>
        <end position="774"/>
    </location>
</feature>
<feature type="compositionally biased region" description="Polar residues" evidence="9">
    <location>
        <begin position="446"/>
        <end position="462"/>
    </location>
</feature>
<comment type="similarity">
    <text evidence="2">Belongs to the G-protein coupled receptor 1 family.</text>
</comment>
<feature type="transmembrane region" description="Helical" evidence="10">
    <location>
        <begin position="550"/>
        <end position="573"/>
    </location>
</feature>
<evidence type="ECO:0000256" key="2">
    <source>
        <dbReference type="ARBA" id="ARBA00010663"/>
    </source>
</evidence>
<dbReference type="PROSITE" id="PS50262">
    <property type="entry name" value="G_PROTEIN_RECEP_F1_2"/>
    <property type="match status" value="1"/>
</dbReference>
<keyword evidence="13" id="KW-1185">Reference proteome</keyword>
<dbReference type="SUPFAM" id="SSF81321">
    <property type="entry name" value="Family A G protein-coupled receptor-like"/>
    <property type="match status" value="2"/>
</dbReference>
<dbReference type="PANTHER" id="PTHR24238">
    <property type="entry name" value="G-PROTEIN COUPLED RECEPTOR"/>
    <property type="match status" value="1"/>
</dbReference>